<dbReference type="AlphaFoldDB" id="A0A507FL31"/>
<keyword evidence="3 7" id="KW-0808">Transferase</keyword>
<dbReference type="Pfam" id="PF02803">
    <property type="entry name" value="Thiolase_C"/>
    <property type="match status" value="1"/>
</dbReference>
<feature type="domain" description="Thiolase C-terminal" evidence="9">
    <location>
        <begin position="302"/>
        <end position="424"/>
    </location>
</feature>
<accession>A0A507FL31</accession>
<dbReference type="NCBIfam" id="TIGR01930">
    <property type="entry name" value="AcCoA-C-Actrans"/>
    <property type="match status" value="1"/>
</dbReference>
<dbReference type="PANTHER" id="PTHR18919:SF165">
    <property type="entry name" value="ACETYL-COA ACETYLTRANSFERASE"/>
    <property type="match status" value="1"/>
</dbReference>
<evidence type="ECO:0000256" key="1">
    <source>
        <dbReference type="ARBA" id="ARBA00010982"/>
    </source>
</evidence>
<organism evidence="10 11">
    <name type="scientific">Chytriomyces confervae</name>
    <dbReference type="NCBI Taxonomy" id="246404"/>
    <lineage>
        <taxon>Eukaryota</taxon>
        <taxon>Fungi</taxon>
        <taxon>Fungi incertae sedis</taxon>
        <taxon>Chytridiomycota</taxon>
        <taxon>Chytridiomycota incertae sedis</taxon>
        <taxon>Chytridiomycetes</taxon>
        <taxon>Chytridiales</taxon>
        <taxon>Chytriomycetaceae</taxon>
        <taxon>Chytriomyces</taxon>
    </lineage>
</organism>
<dbReference type="CDD" id="cd00751">
    <property type="entry name" value="thiolase"/>
    <property type="match status" value="1"/>
</dbReference>
<evidence type="ECO:0000256" key="2">
    <source>
        <dbReference type="ARBA" id="ARBA00012705"/>
    </source>
</evidence>
<dbReference type="EMBL" id="QEAP01000028">
    <property type="protein sequence ID" value="TPX77109.1"/>
    <property type="molecule type" value="Genomic_DNA"/>
</dbReference>
<comment type="similarity">
    <text evidence="1 7">Belongs to the thiolase-like superfamily. Thiolase family.</text>
</comment>
<evidence type="ECO:0000259" key="8">
    <source>
        <dbReference type="Pfam" id="PF00108"/>
    </source>
</evidence>
<dbReference type="PANTHER" id="PTHR18919">
    <property type="entry name" value="ACETYL-COA C-ACYLTRANSFERASE"/>
    <property type="match status" value="1"/>
</dbReference>
<dbReference type="Gene3D" id="3.40.47.10">
    <property type="match status" value="1"/>
</dbReference>
<evidence type="ECO:0000256" key="6">
    <source>
        <dbReference type="PIRSR" id="PIRSR000429-1"/>
    </source>
</evidence>
<evidence type="ECO:0000313" key="11">
    <source>
        <dbReference type="Proteomes" id="UP000320333"/>
    </source>
</evidence>
<dbReference type="InterPro" id="IPR020616">
    <property type="entry name" value="Thiolase_N"/>
</dbReference>
<evidence type="ECO:0000256" key="4">
    <source>
        <dbReference type="ARBA" id="ARBA00023315"/>
    </source>
</evidence>
<dbReference type="Proteomes" id="UP000320333">
    <property type="component" value="Unassembled WGS sequence"/>
</dbReference>
<feature type="domain" description="Thiolase N-terminal" evidence="8">
    <location>
        <begin position="34"/>
        <end position="294"/>
    </location>
</feature>
<dbReference type="PROSITE" id="PS00737">
    <property type="entry name" value="THIOLASE_2"/>
    <property type="match status" value="1"/>
</dbReference>
<dbReference type="GO" id="GO:0005739">
    <property type="term" value="C:mitochondrion"/>
    <property type="evidence" value="ECO:0007669"/>
    <property type="project" value="TreeGrafter"/>
</dbReference>
<dbReference type="FunFam" id="3.40.47.10:FF:000007">
    <property type="entry name" value="acetyl-CoA acetyltransferase, mitochondrial"/>
    <property type="match status" value="1"/>
</dbReference>
<feature type="active site" description="Acyl-thioester intermediate" evidence="6">
    <location>
        <position position="118"/>
    </location>
</feature>
<evidence type="ECO:0000256" key="3">
    <source>
        <dbReference type="ARBA" id="ARBA00022679"/>
    </source>
</evidence>
<dbReference type="PIRSF" id="PIRSF000429">
    <property type="entry name" value="Ac-CoA_Ac_transf"/>
    <property type="match status" value="1"/>
</dbReference>
<protein>
    <recommendedName>
        <fullName evidence="2">acetyl-CoA C-acetyltransferase</fullName>
        <ecNumber evidence="2">2.3.1.9</ecNumber>
    </recommendedName>
</protein>
<keyword evidence="11" id="KW-1185">Reference proteome</keyword>
<dbReference type="OrthoDB" id="5404651at2759"/>
<evidence type="ECO:0000256" key="5">
    <source>
        <dbReference type="ARBA" id="ARBA00037924"/>
    </source>
</evidence>
<dbReference type="InterPro" id="IPR002155">
    <property type="entry name" value="Thiolase"/>
</dbReference>
<comment type="pathway">
    <text evidence="5">Metabolic intermediate biosynthesis; (R)-mevalonate biosynthesis; (R)-mevalonate from acetyl-CoA: step 1/3.</text>
</comment>
<keyword evidence="4 7" id="KW-0012">Acyltransferase</keyword>
<dbReference type="GO" id="GO:0006635">
    <property type="term" value="P:fatty acid beta-oxidation"/>
    <property type="evidence" value="ECO:0007669"/>
    <property type="project" value="TreeGrafter"/>
</dbReference>
<evidence type="ECO:0000313" key="10">
    <source>
        <dbReference type="EMBL" id="TPX77109.1"/>
    </source>
</evidence>
<name>A0A507FL31_9FUNG</name>
<dbReference type="InterPro" id="IPR020617">
    <property type="entry name" value="Thiolase_C"/>
</dbReference>
<comment type="caution">
    <text evidence="10">The sequence shown here is derived from an EMBL/GenBank/DDBJ whole genome shotgun (WGS) entry which is preliminary data.</text>
</comment>
<dbReference type="GO" id="GO:0006696">
    <property type="term" value="P:ergosterol biosynthetic process"/>
    <property type="evidence" value="ECO:0007669"/>
    <property type="project" value="TreeGrafter"/>
</dbReference>
<dbReference type="SUPFAM" id="SSF53901">
    <property type="entry name" value="Thiolase-like"/>
    <property type="match status" value="2"/>
</dbReference>
<proteinExistence type="inferred from homology"/>
<dbReference type="Pfam" id="PF00108">
    <property type="entry name" value="Thiolase_N"/>
    <property type="match status" value="1"/>
</dbReference>
<dbReference type="InterPro" id="IPR016039">
    <property type="entry name" value="Thiolase-like"/>
</dbReference>
<dbReference type="InterPro" id="IPR020613">
    <property type="entry name" value="Thiolase_CS"/>
</dbReference>
<reference evidence="10 11" key="1">
    <citation type="journal article" date="2019" name="Sci. Rep.">
        <title>Comparative genomics of chytrid fungi reveal insights into the obligate biotrophic and pathogenic lifestyle of Synchytrium endobioticum.</title>
        <authorList>
            <person name="van de Vossenberg B.T.L.H."/>
            <person name="Warris S."/>
            <person name="Nguyen H.D.T."/>
            <person name="van Gent-Pelzer M.P.E."/>
            <person name="Joly D.L."/>
            <person name="van de Geest H.C."/>
            <person name="Bonants P.J.M."/>
            <person name="Smith D.S."/>
            <person name="Levesque C.A."/>
            <person name="van der Lee T.A.J."/>
        </authorList>
    </citation>
    <scope>NUCLEOTIDE SEQUENCE [LARGE SCALE GENOMIC DNA]</scope>
    <source>
        <strain evidence="10 11">CBS 675.73</strain>
    </source>
</reference>
<dbReference type="EC" id="2.3.1.9" evidence="2"/>
<evidence type="ECO:0000256" key="7">
    <source>
        <dbReference type="RuleBase" id="RU003557"/>
    </source>
</evidence>
<feature type="active site" description="Proton acceptor" evidence="6">
    <location>
        <position position="411"/>
    </location>
</feature>
<gene>
    <name evidence="10" type="ORF">CcCBS67573_g01621</name>
</gene>
<dbReference type="GO" id="GO:0003985">
    <property type="term" value="F:acetyl-CoA C-acetyltransferase activity"/>
    <property type="evidence" value="ECO:0007669"/>
    <property type="project" value="UniProtKB-EC"/>
</dbReference>
<dbReference type="STRING" id="246404.A0A507FL31"/>
<evidence type="ECO:0000259" key="9">
    <source>
        <dbReference type="Pfam" id="PF02803"/>
    </source>
</evidence>
<sequence length="425" mass="43353">MTQTANERATSGPASLFLFGRESAPSNAFPSTDVFIVAAARTPIGGFGGSLASFSATELGSIAIKAVLSRAKISPDQVDEVIMGNVLSAGLGQNPARQAAIGAGLPNTVVASTVGKVCASGMKSIAFATQAIKAGDAEIVVAGGMESMSNTPYYLPKQRWGSKFGNMEIADGIVKDGLTDAYSNFLMGNAAELCADKYGFSRTDQDDYAISSYQKAQAATANGSFAEEIIPVEIAGARGKPGKVVSTDDEVANLNIEKLRAMKPAFKTDGTGTVTAPNSSPLSDGAAAVVLVSRAKLQELGLTPLAIIRANADAAHEPEFFTTAPSKAVPVALKKAGLGIEHVDFFELNEAFSVVALANAKILNLQAEKVNVNGGAVAMGHPLGCSGARVVVTLLSILKAKGGKIGCAGICNGGGGASAVVIERV</sequence>
<feature type="active site" description="Proton acceptor" evidence="6">
    <location>
        <position position="381"/>
    </location>
</feature>